<protein>
    <submittedName>
        <fullName evidence="1">Uncharacterized protein</fullName>
    </submittedName>
</protein>
<dbReference type="AlphaFoldDB" id="A0A8T0IWY3"/>
<comment type="caution">
    <text evidence="1">The sequence shown here is derived from an EMBL/GenBank/DDBJ whole genome shotgun (WGS) entry which is preliminary data.</text>
</comment>
<accession>A0A8T0IWY3</accession>
<reference evidence="1" key="1">
    <citation type="submission" date="2020-06" db="EMBL/GenBank/DDBJ databases">
        <title>WGS assembly of Ceratodon purpureus strain R40.</title>
        <authorList>
            <person name="Carey S.B."/>
            <person name="Jenkins J."/>
            <person name="Shu S."/>
            <person name="Lovell J.T."/>
            <person name="Sreedasyam A."/>
            <person name="Maumus F."/>
            <person name="Tiley G.P."/>
            <person name="Fernandez-Pozo N."/>
            <person name="Barry K."/>
            <person name="Chen C."/>
            <person name="Wang M."/>
            <person name="Lipzen A."/>
            <person name="Daum C."/>
            <person name="Saski C.A."/>
            <person name="Payton A.C."/>
            <person name="Mcbreen J.C."/>
            <person name="Conrad R.E."/>
            <person name="Kollar L.M."/>
            <person name="Olsson S."/>
            <person name="Huttunen S."/>
            <person name="Landis J.B."/>
            <person name="Wickett N.J."/>
            <person name="Johnson M.G."/>
            <person name="Rensing S.A."/>
            <person name="Grimwood J."/>
            <person name="Schmutz J."/>
            <person name="Mcdaniel S.F."/>
        </authorList>
    </citation>
    <scope>NUCLEOTIDE SEQUENCE</scope>
    <source>
        <strain evidence="1">R40</strain>
    </source>
</reference>
<keyword evidence="2" id="KW-1185">Reference proteome</keyword>
<organism evidence="1 2">
    <name type="scientific">Ceratodon purpureus</name>
    <name type="common">Fire moss</name>
    <name type="synonym">Dicranum purpureum</name>
    <dbReference type="NCBI Taxonomy" id="3225"/>
    <lineage>
        <taxon>Eukaryota</taxon>
        <taxon>Viridiplantae</taxon>
        <taxon>Streptophyta</taxon>
        <taxon>Embryophyta</taxon>
        <taxon>Bryophyta</taxon>
        <taxon>Bryophytina</taxon>
        <taxon>Bryopsida</taxon>
        <taxon>Dicranidae</taxon>
        <taxon>Pseudoditrichales</taxon>
        <taxon>Ditrichaceae</taxon>
        <taxon>Ceratodon</taxon>
    </lineage>
</organism>
<proteinExistence type="predicted"/>
<sequence>MAAMKQHKRSTNTICVKQPTGKDFTIVLPHPPDSSQNNKPKITLTAEKDCGPVCITIHSTPKSKINAHPCFNTLADQKSTAIVDAMKRKLSYKIHSPADNVKVSLVGDTLLKTIGNPKTIYPSMLLKGGGRGYSSHHHNSISCTGFQDQHSLQLPDQYTNPNLSNDVKLSMPGSGVNLNMKIEKENSELIYNKFVSDFNDFETKNLNCESNCKKIKCSGNNIDNARLCLQTKYKGYHQPTISSLIATRMTQLKREMSTNSIISHAPAPSPPFVNF</sequence>
<dbReference type="Proteomes" id="UP000822688">
    <property type="component" value="Chromosome 2"/>
</dbReference>
<evidence type="ECO:0000313" key="1">
    <source>
        <dbReference type="EMBL" id="KAG0588230.1"/>
    </source>
</evidence>
<evidence type="ECO:0000313" key="2">
    <source>
        <dbReference type="Proteomes" id="UP000822688"/>
    </source>
</evidence>
<dbReference type="EMBL" id="CM026422">
    <property type="protein sequence ID" value="KAG0588230.1"/>
    <property type="molecule type" value="Genomic_DNA"/>
</dbReference>
<name>A0A8T0IWY3_CERPU</name>
<gene>
    <name evidence="1" type="ORF">KC19_2G227200</name>
</gene>